<protein>
    <submittedName>
        <fullName evidence="1">Uncharacterized protein</fullName>
    </submittedName>
</protein>
<dbReference type="EMBL" id="BAABDQ010000004">
    <property type="protein sequence ID" value="GAA3543409.1"/>
    <property type="molecule type" value="Genomic_DNA"/>
</dbReference>
<sequence>MTIHQRGVTEPAAEAAVDQACRMLRLPTTRGQFTATADAAGHEQFTYRGFLAGC</sequence>
<accession>A0ABP6VY70</accession>
<dbReference type="RefSeq" id="WP_345561164.1">
    <property type="nucleotide sequence ID" value="NZ_BAABDQ010000004.1"/>
</dbReference>
<evidence type="ECO:0000313" key="2">
    <source>
        <dbReference type="Proteomes" id="UP001500630"/>
    </source>
</evidence>
<name>A0ABP6VY70_9ACTN</name>
<reference evidence="2" key="1">
    <citation type="journal article" date="2019" name="Int. J. Syst. Evol. Microbiol.">
        <title>The Global Catalogue of Microorganisms (GCM) 10K type strain sequencing project: providing services to taxonomists for standard genome sequencing and annotation.</title>
        <authorList>
            <consortium name="The Broad Institute Genomics Platform"/>
            <consortium name="The Broad Institute Genome Sequencing Center for Infectious Disease"/>
            <person name="Wu L."/>
            <person name="Ma J."/>
        </authorList>
    </citation>
    <scope>NUCLEOTIDE SEQUENCE [LARGE SCALE GENOMIC DNA]</scope>
    <source>
        <strain evidence="2">JCM 17326</strain>
    </source>
</reference>
<dbReference type="Proteomes" id="UP001500630">
    <property type="component" value="Unassembled WGS sequence"/>
</dbReference>
<proteinExistence type="predicted"/>
<gene>
    <name evidence="1" type="ORF">GCM10022419_024460</name>
</gene>
<evidence type="ECO:0000313" key="1">
    <source>
        <dbReference type="EMBL" id="GAA3543409.1"/>
    </source>
</evidence>
<keyword evidence="2" id="KW-1185">Reference proteome</keyword>
<organism evidence="1 2">
    <name type="scientific">Nonomuraea rosea</name>
    <dbReference type="NCBI Taxonomy" id="638574"/>
    <lineage>
        <taxon>Bacteria</taxon>
        <taxon>Bacillati</taxon>
        <taxon>Actinomycetota</taxon>
        <taxon>Actinomycetes</taxon>
        <taxon>Streptosporangiales</taxon>
        <taxon>Streptosporangiaceae</taxon>
        <taxon>Nonomuraea</taxon>
    </lineage>
</organism>
<comment type="caution">
    <text evidence="1">The sequence shown here is derived from an EMBL/GenBank/DDBJ whole genome shotgun (WGS) entry which is preliminary data.</text>
</comment>